<evidence type="ECO:0000313" key="1">
    <source>
        <dbReference type="EMBL" id="GBF57568.1"/>
    </source>
</evidence>
<proteinExistence type="predicted"/>
<gene>
    <name evidence="1" type="ORF">PbB2_01235</name>
</gene>
<reference evidence="1 2" key="1">
    <citation type="journal article" date="2018" name="Genome Announc.">
        <title>Draft Genome Sequence of "Candidatus Phycosocius bacilliformis," an Alphaproteobacterial Ectosymbiont of the Hydrocarbon-Producing Green Alga Botryococcus braunii.</title>
        <authorList>
            <person name="Tanabe Y."/>
            <person name="Yamaguchi H."/>
            <person name="Watanabe M.M."/>
        </authorList>
    </citation>
    <scope>NUCLEOTIDE SEQUENCE [LARGE SCALE GENOMIC DNA]</scope>
    <source>
        <strain evidence="1 2">BOTRYCO-2</strain>
    </source>
</reference>
<name>A0A2P2E938_9PROT</name>
<evidence type="ECO:0000313" key="2">
    <source>
        <dbReference type="Proteomes" id="UP000245086"/>
    </source>
</evidence>
<accession>A0A2P2E938</accession>
<dbReference type="Pfam" id="PF07310">
    <property type="entry name" value="PAS_5"/>
    <property type="match status" value="1"/>
</dbReference>
<keyword evidence="2" id="KW-1185">Reference proteome</keyword>
<sequence length="181" mass="19788">MQYGALHPESRAFLSSWQALNGLNDHANSGVSMSKDAANLVERIFLAQRTQEGVFTFRTIGSELKLWTGRDLRDHDVSSLFHGTDRPLMRGLMDAAMAAPGPALARSAAFGAGFGQRTEVEWVLLPLVDKSGIERILGLFQPINQANSISKPVLRFSLTALLPPLPEMPVRPGLRLVVNRG</sequence>
<dbReference type="AlphaFoldDB" id="A0A2P2E938"/>
<protein>
    <recommendedName>
        <fullName evidence="3">PAS domain-containing protein</fullName>
    </recommendedName>
</protein>
<comment type="caution">
    <text evidence="1">The sequence shown here is derived from an EMBL/GenBank/DDBJ whole genome shotgun (WGS) entry which is preliminary data.</text>
</comment>
<dbReference type="EMBL" id="BFBR01000003">
    <property type="protein sequence ID" value="GBF57568.1"/>
    <property type="molecule type" value="Genomic_DNA"/>
</dbReference>
<organism evidence="1 2">
    <name type="scientific">Candidatus Phycosocius bacilliformis</name>
    <dbReference type="NCBI Taxonomy" id="1445552"/>
    <lineage>
        <taxon>Bacteria</taxon>
        <taxon>Pseudomonadati</taxon>
        <taxon>Pseudomonadota</taxon>
        <taxon>Alphaproteobacteria</taxon>
        <taxon>Caulobacterales</taxon>
        <taxon>Caulobacterales incertae sedis</taxon>
        <taxon>Candidatus Phycosocius</taxon>
    </lineage>
</organism>
<dbReference type="RefSeq" id="WP_108984444.1">
    <property type="nucleotide sequence ID" value="NZ_BFBR01000003.1"/>
</dbReference>
<dbReference type="OrthoDB" id="8478628at2"/>
<dbReference type="Proteomes" id="UP000245086">
    <property type="component" value="Unassembled WGS sequence"/>
</dbReference>
<evidence type="ECO:0008006" key="3">
    <source>
        <dbReference type="Google" id="ProtNLM"/>
    </source>
</evidence>
<dbReference type="InterPro" id="IPR009922">
    <property type="entry name" value="DUF1457"/>
</dbReference>